<dbReference type="PROSITE" id="PS00174">
    <property type="entry name" value="P_GLUCOSE_ISOMERASE_2"/>
    <property type="match status" value="1"/>
</dbReference>
<dbReference type="Gene3D" id="3.40.50.10490">
    <property type="entry name" value="Glucose-6-phosphate isomerase like protein, domain 1"/>
    <property type="match status" value="2"/>
</dbReference>
<gene>
    <name evidence="5" type="ORF">S03H2_30116</name>
</gene>
<dbReference type="InterPro" id="IPR046348">
    <property type="entry name" value="SIS_dom_sf"/>
</dbReference>
<dbReference type="InterPro" id="IPR018189">
    <property type="entry name" value="Phosphoglucose_isomerase_CS"/>
</dbReference>
<dbReference type="GO" id="GO:0048029">
    <property type="term" value="F:monosaccharide binding"/>
    <property type="evidence" value="ECO:0007669"/>
    <property type="project" value="TreeGrafter"/>
</dbReference>
<protein>
    <recommendedName>
        <fullName evidence="1">glucose-6-phosphate isomerase</fullName>
        <ecNumber evidence="1">5.3.1.9</ecNumber>
    </recommendedName>
</protein>
<evidence type="ECO:0000313" key="5">
    <source>
        <dbReference type="EMBL" id="GAH53771.1"/>
    </source>
</evidence>
<dbReference type="SUPFAM" id="SSF53697">
    <property type="entry name" value="SIS domain"/>
    <property type="match status" value="1"/>
</dbReference>
<dbReference type="EMBL" id="BARU01018208">
    <property type="protein sequence ID" value="GAH53771.1"/>
    <property type="molecule type" value="Genomic_DNA"/>
</dbReference>
<evidence type="ECO:0000256" key="3">
    <source>
        <dbReference type="ARBA" id="ARBA00023152"/>
    </source>
</evidence>
<feature type="non-terminal residue" evidence="5">
    <location>
        <position position="294"/>
    </location>
</feature>
<dbReference type="GO" id="GO:0097367">
    <property type="term" value="F:carbohydrate derivative binding"/>
    <property type="evidence" value="ECO:0007669"/>
    <property type="project" value="InterPro"/>
</dbReference>
<evidence type="ECO:0000256" key="1">
    <source>
        <dbReference type="ARBA" id="ARBA00011952"/>
    </source>
</evidence>
<comment type="caution">
    <text evidence="5">The sequence shown here is derived from an EMBL/GenBank/DDBJ whole genome shotgun (WGS) entry which is preliminary data.</text>
</comment>
<dbReference type="AlphaFoldDB" id="X1G783"/>
<sequence>KSGRTPETAAMFMIVREMLRKRLGDGFAAHIVATTDPESGALHDIAAADGYATLPVPPDVGGRFSVLTPVGLFSAAMCGIDIDALLAGAADMAERIKTGPWRSNPACILAVVKYLMLTAKGKPIHVMMPYSNRLVGLADWYRQLWAESLGKADDRDGRKVFVGPTPVAALGATDQHSQIQLYREGPNDKLIVFLEVGEKHPREVRIPDIFGSVSGLAYLRKVKLSKLLNCEKQATEYALAQSQRPTVTIRFDAITPQTVGQFIFLYEYVTSLMGELLNVNAYDQPAVELGKQAT</sequence>
<dbReference type="GO" id="GO:0004347">
    <property type="term" value="F:glucose-6-phosphate isomerase activity"/>
    <property type="evidence" value="ECO:0007669"/>
    <property type="project" value="UniProtKB-EC"/>
</dbReference>
<dbReference type="GO" id="GO:0005829">
    <property type="term" value="C:cytosol"/>
    <property type="evidence" value="ECO:0007669"/>
    <property type="project" value="TreeGrafter"/>
</dbReference>
<dbReference type="GO" id="GO:0051156">
    <property type="term" value="P:glucose 6-phosphate metabolic process"/>
    <property type="evidence" value="ECO:0007669"/>
    <property type="project" value="TreeGrafter"/>
</dbReference>
<dbReference type="EC" id="5.3.1.9" evidence="1"/>
<dbReference type="PANTHER" id="PTHR11469:SF1">
    <property type="entry name" value="GLUCOSE-6-PHOSPHATE ISOMERASE"/>
    <property type="match status" value="1"/>
</dbReference>
<dbReference type="PRINTS" id="PR00662">
    <property type="entry name" value="G6PISOMERASE"/>
</dbReference>
<dbReference type="Pfam" id="PF00342">
    <property type="entry name" value="PGI"/>
    <property type="match status" value="1"/>
</dbReference>
<dbReference type="PANTHER" id="PTHR11469">
    <property type="entry name" value="GLUCOSE-6-PHOSPHATE ISOMERASE"/>
    <property type="match status" value="1"/>
</dbReference>
<organism evidence="5">
    <name type="scientific">marine sediment metagenome</name>
    <dbReference type="NCBI Taxonomy" id="412755"/>
    <lineage>
        <taxon>unclassified sequences</taxon>
        <taxon>metagenomes</taxon>
        <taxon>ecological metagenomes</taxon>
    </lineage>
</organism>
<evidence type="ECO:0000256" key="2">
    <source>
        <dbReference type="ARBA" id="ARBA00022432"/>
    </source>
</evidence>
<dbReference type="GO" id="GO:0006096">
    <property type="term" value="P:glycolytic process"/>
    <property type="evidence" value="ECO:0007669"/>
    <property type="project" value="UniProtKB-KW"/>
</dbReference>
<feature type="non-terminal residue" evidence="5">
    <location>
        <position position="1"/>
    </location>
</feature>
<dbReference type="GO" id="GO:0006094">
    <property type="term" value="P:gluconeogenesis"/>
    <property type="evidence" value="ECO:0007669"/>
    <property type="project" value="UniProtKB-KW"/>
</dbReference>
<keyword evidence="2" id="KW-0312">Gluconeogenesis</keyword>
<dbReference type="InterPro" id="IPR001672">
    <property type="entry name" value="G6P_Isomerase"/>
</dbReference>
<proteinExistence type="predicted"/>
<keyword evidence="4" id="KW-0413">Isomerase</keyword>
<keyword evidence="3" id="KW-0324">Glycolysis</keyword>
<accession>X1G783</accession>
<reference evidence="5" key="1">
    <citation type="journal article" date="2014" name="Front. Microbiol.">
        <title>High frequency of phylogenetically diverse reductive dehalogenase-homologous genes in deep subseafloor sedimentary metagenomes.</title>
        <authorList>
            <person name="Kawai M."/>
            <person name="Futagami T."/>
            <person name="Toyoda A."/>
            <person name="Takaki Y."/>
            <person name="Nishi S."/>
            <person name="Hori S."/>
            <person name="Arai W."/>
            <person name="Tsubouchi T."/>
            <person name="Morono Y."/>
            <person name="Uchiyama I."/>
            <person name="Ito T."/>
            <person name="Fujiyama A."/>
            <person name="Inagaki F."/>
            <person name="Takami H."/>
        </authorList>
    </citation>
    <scope>NUCLEOTIDE SEQUENCE</scope>
    <source>
        <strain evidence="5">Expedition CK06-06</strain>
    </source>
</reference>
<evidence type="ECO:0000256" key="4">
    <source>
        <dbReference type="ARBA" id="ARBA00023235"/>
    </source>
</evidence>
<dbReference type="CDD" id="cd05016">
    <property type="entry name" value="SIS_PGI_2"/>
    <property type="match status" value="1"/>
</dbReference>
<dbReference type="PROSITE" id="PS51463">
    <property type="entry name" value="P_GLUCOSE_ISOMERASE_3"/>
    <property type="match status" value="1"/>
</dbReference>
<dbReference type="InterPro" id="IPR035482">
    <property type="entry name" value="SIS_PGI_2"/>
</dbReference>
<name>X1G783_9ZZZZ</name>